<dbReference type="Proteomes" id="UP000886595">
    <property type="component" value="Unassembled WGS sequence"/>
</dbReference>
<feature type="region of interest" description="Disordered" evidence="1">
    <location>
        <begin position="1"/>
        <end position="29"/>
    </location>
</feature>
<feature type="compositionally biased region" description="Basic and acidic residues" evidence="1">
    <location>
        <begin position="8"/>
        <end position="28"/>
    </location>
</feature>
<gene>
    <name evidence="2" type="ORF">Bca52824_070138</name>
</gene>
<reference evidence="2 3" key="1">
    <citation type="submission" date="2020-02" db="EMBL/GenBank/DDBJ databases">
        <authorList>
            <person name="Ma Q."/>
            <person name="Huang Y."/>
            <person name="Song X."/>
            <person name="Pei D."/>
        </authorList>
    </citation>
    <scope>NUCLEOTIDE SEQUENCE [LARGE SCALE GENOMIC DNA]</scope>
    <source>
        <strain evidence="2">Sxm20200214</strain>
        <tissue evidence="2">Leaf</tissue>
    </source>
</reference>
<sequence>MKRTQKSTRWEEKSGTLDEEGRGKEKQPIRISLQSSCERRGMIPAAILARAAVYSLSNSANITTESIV</sequence>
<protein>
    <submittedName>
        <fullName evidence="2">Uncharacterized protein</fullName>
    </submittedName>
</protein>
<dbReference type="EMBL" id="JAAMPC010000014">
    <property type="protein sequence ID" value="KAG2263059.1"/>
    <property type="molecule type" value="Genomic_DNA"/>
</dbReference>
<name>A0A8X7Q3D3_BRACI</name>
<comment type="caution">
    <text evidence="2">The sequence shown here is derived from an EMBL/GenBank/DDBJ whole genome shotgun (WGS) entry which is preliminary data.</text>
</comment>
<evidence type="ECO:0000313" key="2">
    <source>
        <dbReference type="EMBL" id="KAG2263059.1"/>
    </source>
</evidence>
<proteinExistence type="predicted"/>
<dbReference type="AlphaFoldDB" id="A0A8X7Q3D3"/>
<evidence type="ECO:0000256" key="1">
    <source>
        <dbReference type="SAM" id="MobiDB-lite"/>
    </source>
</evidence>
<keyword evidence="3" id="KW-1185">Reference proteome</keyword>
<organism evidence="2 3">
    <name type="scientific">Brassica carinata</name>
    <name type="common">Ethiopian mustard</name>
    <name type="synonym">Abyssinian cabbage</name>
    <dbReference type="NCBI Taxonomy" id="52824"/>
    <lineage>
        <taxon>Eukaryota</taxon>
        <taxon>Viridiplantae</taxon>
        <taxon>Streptophyta</taxon>
        <taxon>Embryophyta</taxon>
        <taxon>Tracheophyta</taxon>
        <taxon>Spermatophyta</taxon>
        <taxon>Magnoliopsida</taxon>
        <taxon>eudicotyledons</taxon>
        <taxon>Gunneridae</taxon>
        <taxon>Pentapetalae</taxon>
        <taxon>rosids</taxon>
        <taxon>malvids</taxon>
        <taxon>Brassicales</taxon>
        <taxon>Brassicaceae</taxon>
        <taxon>Brassiceae</taxon>
        <taxon>Brassica</taxon>
    </lineage>
</organism>
<evidence type="ECO:0000313" key="3">
    <source>
        <dbReference type="Proteomes" id="UP000886595"/>
    </source>
</evidence>
<accession>A0A8X7Q3D3</accession>